<evidence type="ECO:0000256" key="3">
    <source>
        <dbReference type="ARBA" id="ARBA00022475"/>
    </source>
</evidence>
<organism evidence="13 14">
    <name type="scientific">Haloechinothrix salitolerans</name>
    <dbReference type="NCBI Taxonomy" id="926830"/>
    <lineage>
        <taxon>Bacteria</taxon>
        <taxon>Bacillati</taxon>
        <taxon>Actinomycetota</taxon>
        <taxon>Actinomycetes</taxon>
        <taxon>Pseudonocardiales</taxon>
        <taxon>Pseudonocardiaceae</taxon>
        <taxon>Haloechinothrix</taxon>
    </lineage>
</organism>
<evidence type="ECO:0000256" key="7">
    <source>
        <dbReference type="ARBA" id="ARBA00022989"/>
    </source>
</evidence>
<feature type="transmembrane region" description="Helical" evidence="11">
    <location>
        <begin position="435"/>
        <end position="453"/>
    </location>
</feature>
<dbReference type="InterPro" id="IPR013783">
    <property type="entry name" value="Ig-like_fold"/>
</dbReference>
<feature type="transmembrane region" description="Helical" evidence="11">
    <location>
        <begin position="263"/>
        <end position="283"/>
    </location>
</feature>
<dbReference type="CDD" id="cd06582">
    <property type="entry name" value="TM_PBP1_LivH_like"/>
    <property type="match status" value="1"/>
</dbReference>
<protein>
    <submittedName>
        <fullName evidence="13">Branched-chain amino acid ABC transporter permease</fullName>
    </submittedName>
</protein>
<evidence type="ECO:0000313" key="13">
    <source>
        <dbReference type="EMBL" id="MFC6868398.1"/>
    </source>
</evidence>
<keyword evidence="12" id="KW-0732">Signal</keyword>
<feature type="transmembrane region" description="Helical" evidence="11">
    <location>
        <begin position="229"/>
        <end position="251"/>
    </location>
</feature>
<dbReference type="InterPro" id="IPR052157">
    <property type="entry name" value="BCAA_transport_permease"/>
</dbReference>
<evidence type="ECO:0000256" key="5">
    <source>
        <dbReference type="ARBA" id="ARBA00022692"/>
    </source>
</evidence>
<evidence type="ECO:0000256" key="8">
    <source>
        <dbReference type="ARBA" id="ARBA00023136"/>
    </source>
</evidence>
<keyword evidence="8 11" id="KW-0472">Membrane</keyword>
<dbReference type="EMBL" id="JBHSXX010000001">
    <property type="protein sequence ID" value="MFC6868398.1"/>
    <property type="molecule type" value="Genomic_DNA"/>
</dbReference>
<evidence type="ECO:0000256" key="2">
    <source>
        <dbReference type="ARBA" id="ARBA00022448"/>
    </source>
</evidence>
<feature type="compositionally biased region" description="Polar residues" evidence="10">
    <location>
        <begin position="53"/>
        <end position="67"/>
    </location>
</feature>
<dbReference type="PANTHER" id="PTHR11795">
    <property type="entry name" value="BRANCHED-CHAIN AMINO ACID TRANSPORT SYSTEM PERMEASE PROTEIN LIVH"/>
    <property type="match status" value="1"/>
</dbReference>
<dbReference type="Gene3D" id="2.60.40.10">
    <property type="entry name" value="Immunoglobulins"/>
    <property type="match status" value="1"/>
</dbReference>
<accession>A0ABW2C1M3</accession>
<dbReference type="Proteomes" id="UP001596337">
    <property type="component" value="Unassembled WGS sequence"/>
</dbReference>
<feature type="transmembrane region" description="Helical" evidence="11">
    <location>
        <begin position="204"/>
        <end position="223"/>
    </location>
</feature>
<dbReference type="SUPFAM" id="SSF49464">
    <property type="entry name" value="Carboxypeptidase regulatory domain-like"/>
    <property type="match status" value="1"/>
</dbReference>
<dbReference type="PANTHER" id="PTHR11795:SF371">
    <property type="entry name" value="HIGH-AFFINITY BRANCHED-CHAIN AMINO ACID TRANSPORT SYSTEM PERMEASE PROTEIN LIVH"/>
    <property type="match status" value="1"/>
</dbReference>
<comment type="similarity">
    <text evidence="9">Belongs to the binding-protein-dependent transport system permease family. LivHM subfamily.</text>
</comment>
<evidence type="ECO:0000256" key="1">
    <source>
        <dbReference type="ARBA" id="ARBA00004651"/>
    </source>
</evidence>
<evidence type="ECO:0000256" key="6">
    <source>
        <dbReference type="ARBA" id="ARBA00022970"/>
    </source>
</evidence>
<keyword evidence="14" id="KW-1185">Reference proteome</keyword>
<dbReference type="RefSeq" id="WP_345398579.1">
    <property type="nucleotide sequence ID" value="NZ_BAABLA010000028.1"/>
</dbReference>
<reference evidence="14" key="1">
    <citation type="journal article" date="2019" name="Int. J. Syst. Evol. Microbiol.">
        <title>The Global Catalogue of Microorganisms (GCM) 10K type strain sequencing project: providing services to taxonomists for standard genome sequencing and annotation.</title>
        <authorList>
            <consortium name="The Broad Institute Genomics Platform"/>
            <consortium name="The Broad Institute Genome Sequencing Center for Infectious Disease"/>
            <person name="Wu L."/>
            <person name="Ma J."/>
        </authorList>
    </citation>
    <scope>NUCLEOTIDE SEQUENCE [LARGE SCALE GENOMIC DNA]</scope>
    <source>
        <strain evidence="14">KCTC 32255</strain>
    </source>
</reference>
<feature type="chain" id="PRO_5047540649" evidence="12">
    <location>
        <begin position="31"/>
        <end position="460"/>
    </location>
</feature>
<sequence length="460" mass="48174">MTTRSMLARALGVLVMIVFAIMLPTASAAAQDGESVHGTVRDPGGDPVKGVSISVTQDGAEVGSTSTDADGAWRIEVPEPGTYQVELDLATLPDGVVPRERGGEVVEVTVDEGDAQPVILPLVEEGEQVAPGGSDGQEAEETPAPPADTDEPTPGETGVAPAAGASFFDRFIQTLVNGIQYGAVIAISAIGLSLVFGTTRLINFAHGELVTFGAVVALFFHVVGPGMPLILAAVLAVLAGGLLGGVLERGLWRPLRNRGTGRINLFIISIGLALFLRHIILALQGSRPESYIDFNLQQSWDLGLFSITPRDLSIVLISVAVLLGVAFMLQRTRIGTAIRAVSDNRDLASSSGINVNQVIMVVWVLGGGLAALGGVLFGLAQVVHWEMGFKLLLLMFAGIILGGLGSAYGAMVGSFVVGIVSHLSTLWFPAELQNAWALLVLIIVLLFRPQGILGRKERVG</sequence>
<proteinExistence type="inferred from homology"/>
<keyword evidence="2" id="KW-0813">Transport</keyword>
<keyword evidence="6" id="KW-0029">Amino-acid transport</keyword>
<feature type="transmembrane region" description="Helical" evidence="11">
    <location>
        <begin position="178"/>
        <end position="197"/>
    </location>
</feature>
<keyword evidence="4" id="KW-0997">Cell inner membrane</keyword>
<dbReference type="InterPro" id="IPR008969">
    <property type="entry name" value="CarboxyPept-like_regulatory"/>
</dbReference>
<feature type="region of interest" description="Disordered" evidence="10">
    <location>
        <begin position="34"/>
        <end position="67"/>
    </location>
</feature>
<evidence type="ECO:0000256" key="11">
    <source>
        <dbReference type="SAM" id="Phobius"/>
    </source>
</evidence>
<keyword evidence="7 11" id="KW-1133">Transmembrane helix</keyword>
<evidence type="ECO:0000313" key="14">
    <source>
        <dbReference type="Proteomes" id="UP001596337"/>
    </source>
</evidence>
<evidence type="ECO:0000256" key="12">
    <source>
        <dbReference type="SAM" id="SignalP"/>
    </source>
</evidence>
<evidence type="ECO:0000256" key="4">
    <source>
        <dbReference type="ARBA" id="ARBA00022519"/>
    </source>
</evidence>
<feature type="transmembrane region" description="Helical" evidence="11">
    <location>
        <begin position="358"/>
        <end position="381"/>
    </location>
</feature>
<evidence type="ECO:0000256" key="10">
    <source>
        <dbReference type="SAM" id="MobiDB-lite"/>
    </source>
</evidence>
<feature type="transmembrane region" description="Helical" evidence="11">
    <location>
        <begin position="312"/>
        <end position="329"/>
    </location>
</feature>
<feature type="region of interest" description="Disordered" evidence="10">
    <location>
        <begin position="128"/>
        <end position="160"/>
    </location>
</feature>
<dbReference type="Pfam" id="PF13620">
    <property type="entry name" value="CarboxypepD_reg"/>
    <property type="match status" value="1"/>
</dbReference>
<dbReference type="Pfam" id="PF02653">
    <property type="entry name" value="BPD_transp_2"/>
    <property type="match status" value="1"/>
</dbReference>
<comment type="subcellular location">
    <subcellularLocation>
        <location evidence="1">Cell membrane</location>
        <topology evidence="1">Multi-pass membrane protein</topology>
    </subcellularLocation>
</comment>
<dbReference type="InterPro" id="IPR001851">
    <property type="entry name" value="ABC_transp_permease"/>
</dbReference>
<gene>
    <name evidence="13" type="ORF">ACFQGD_14740</name>
</gene>
<comment type="caution">
    <text evidence="13">The sequence shown here is derived from an EMBL/GenBank/DDBJ whole genome shotgun (WGS) entry which is preliminary data.</text>
</comment>
<keyword evidence="5 11" id="KW-0812">Transmembrane</keyword>
<name>A0ABW2C1M3_9PSEU</name>
<keyword evidence="3" id="KW-1003">Cell membrane</keyword>
<feature type="signal peptide" evidence="12">
    <location>
        <begin position="1"/>
        <end position="30"/>
    </location>
</feature>
<evidence type="ECO:0000256" key="9">
    <source>
        <dbReference type="ARBA" id="ARBA00037998"/>
    </source>
</evidence>